<dbReference type="FunFam" id="3.80.10.10:FF:000288">
    <property type="entry name" value="LRR receptor-like serine/threonine-protein kinase EFR"/>
    <property type="match status" value="1"/>
</dbReference>
<evidence type="ECO:0000256" key="8">
    <source>
        <dbReference type="ARBA" id="ARBA00022614"/>
    </source>
</evidence>
<evidence type="ECO:0000313" key="27">
    <source>
        <dbReference type="Proteomes" id="UP001428341"/>
    </source>
</evidence>
<dbReference type="SMART" id="SM00369">
    <property type="entry name" value="LRR_TYP"/>
    <property type="match status" value="8"/>
</dbReference>
<feature type="transmembrane region" description="Helical" evidence="23">
    <location>
        <begin position="651"/>
        <end position="675"/>
    </location>
</feature>
<dbReference type="EMBL" id="JBCGBO010000001">
    <property type="protein sequence ID" value="KAK9230140.1"/>
    <property type="molecule type" value="Genomic_DNA"/>
</dbReference>
<evidence type="ECO:0000313" key="26">
    <source>
        <dbReference type="EMBL" id="KAK9230140.1"/>
    </source>
</evidence>
<evidence type="ECO:0000256" key="17">
    <source>
        <dbReference type="ARBA" id="ARBA00023136"/>
    </source>
</evidence>
<dbReference type="Pfam" id="PF13855">
    <property type="entry name" value="LRR_8"/>
    <property type="match status" value="1"/>
</dbReference>
<name>A0AAP0MZJ0_9ROSI</name>
<dbReference type="FunFam" id="1.10.510.10:FF:000358">
    <property type="entry name" value="Putative leucine-rich repeat receptor-like serine/threonine-protein kinase"/>
    <property type="match status" value="1"/>
</dbReference>
<keyword evidence="16 23" id="KW-1133">Transmembrane helix</keyword>
<dbReference type="EC" id="2.7.11.1" evidence="4"/>
<dbReference type="Pfam" id="PF00560">
    <property type="entry name" value="LRR_1"/>
    <property type="match status" value="1"/>
</dbReference>
<dbReference type="PROSITE" id="PS00107">
    <property type="entry name" value="PROTEIN_KINASE_ATP"/>
    <property type="match status" value="1"/>
</dbReference>
<dbReference type="InterPro" id="IPR008271">
    <property type="entry name" value="Ser/Thr_kinase_AS"/>
</dbReference>
<evidence type="ECO:0000256" key="12">
    <source>
        <dbReference type="ARBA" id="ARBA00022737"/>
    </source>
</evidence>
<dbReference type="InterPro" id="IPR032675">
    <property type="entry name" value="LRR_dom_sf"/>
</dbReference>
<evidence type="ECO:0000256" key="15">
    <source>
        <dbReference type="ARBA" id="ARBA00022840"/>
    </source>
</evidence>
<comment type="catalytic activity">
    <reaction evidence="20">
        <text>L-threonyl-[protein] + ATP = O-phospho-L-threonyl-[protein] + ADP + H(+)</text>
        <dbReference type="Rhea" id="RHEA:46608"/>
        <dbReference type="Rhea" id="RHEA-COMP:11060"/>
        <dbReference type="Rhea" id="RHEA-COMP:11605"/>
        <dbReference type="ChEBI" id="CHEBI:15378"/>
        <dbReference type="ChEBI" id="CHEBI:30013"/>
        <dbReference type="ChEBI" id="CHEBI:30616"/>
        <dbReference type="ChEBI" id="CHEBI:61977"/>
        <dbReference type="ChEBI" id="CHEBI:456216"/>
        <dbReference type="EC" id="2.7.11.1"/>
    </reaction>
</comment>
<dbReference type="PROSITE" id="PS00108">
    <property type="entry name" value="PROTEIN_KINASE_ST"/>
    <property type="match status" value="1"/>
</dbReference>
<gene>
    <name evidence="26" type="ORF">WN944_023107</name>
</gene>
<dbReference type="FunFam" id="3.80.10.10:FF:000095">
    <property type="entry name" value="LRR receptor-like serine/threonine-protein kinase GSO1"/>
    <property type="match status" value="1"/>
</dbReference>
<dbReference type="GO" id="GO:0005524">
    <property type="term" value="F:ATP binding"/>
    <property type="evidence" value="ECO:0007669"/>
    <property type="project" value="UniProtKB-UniRule"/>
</dbReference>
<evidence type="ECO:0000256" key="1">
    <source>
        <dbReference type="ARBA" id="ARBA00004251"/>
    </source>
</evidence>
<evidence type="ECO:0000256" key="14">
    <source>
        <dbReference type="ARBA" id="ARBA00022777"/>
    </source>
</evidence>
<evidence type="ECO:0000256" key="11">
    <source>
        <dbReference type="ARBA" id="ARBA00022729"/>
    </source>
</evidence>
<comment type="caution">
    <text evidence="26">The sequence shown here is derived from an EMBL/GenBank/DDBJ whole genome shotgun (WGS) entry which is preliminary data.</text>
</comment>
<evidence type="ECO:0000256" key="9">
    <source>
        <dbReference type="ARBA" id="ARBA00022679"/>
    </source>
</evidence>
<keyword evidence="9" id="KW-0808">Transferase</keyword>
<evidence type="ECO:0000256" key="24">
    <source>
        <dbReference type="SAM" id="SignalP"/>
    </source>
</evidence>
<keyword evidence="8" id="KW-0433">Leucine-rich repeat</keyword>
<keyword evidence="11 24" id="KW-0732">Signal</keyword>
<accession>A0AAP0MZJ0</accession>
<keyword evidence="18" id="KW-0675">Receptor</keyword>
<comment type="subcellular location">
    <subcellularLocation>
        <location evidence="1">Cell membrane</location>
        <topology evidence="1">Single-pass type I membrane protein</topology>
    </subcellularLocation>
</comment>
<dbReference type="Pfam" id="PF07714">
    <property type="entry name" value="PK_Tyr_Ser-Thr"/>
    <property type="match status" value="1"/>
</dbReference>
<evidence type="ECO:0000259" key="25">
    <source>
        <dbReference type="PROSITE" id="PS50011"/>
    </source>
</evidence>
<dbReference type="AlphaFoldDB" id="A0AAP0MZJ0"/>
<dbReference type="PROSITE" id="PS50011">
    <property type="entry name" value="PROTEIN_KINASE_DOM"/>
    <property type="match status" value="1"/>
</dbReference>
<evidence type="ECO:0000256" key="22">
    <source>
        <dbReference type="PROSITE-ProRule" id="PRU10141"/>
    </source>
</evidence>
<proteinExistence type="inferred from homology"/>
<evidence type="ECO:0000256" key="10">
    <source>
        <dbReference type="ARBA" id="ARBA00022692"/>
    </source>
</evidence>
<sequence>MFSSIFTTTTSLATLIWCFSLLLSSHSFSVHTNETDRLALLAIKSQFHDPLEVTSSWDTSVNLCQWTGVTCGRRHQRVTELYLRNQSLGGTLSPYVGNLSFLKLIHLGDNNFYGEIPDEVGRLSRLETLVVANNSFSGKIPTNLSRCSNLINFLSHKNNLVGEIPADIGYSSWSKLEKLSIAVNHLRGQLPASIGNLSALQAFDVGENTLHGRIPESLGQLRSLKFLNVEENNFSGMVPVSIYNISSLEMIFLPANRLEGILPLNIGFNLPNLKSLIVAQNNLTGPIPHSLSNASNLRELNLGQNHFTGKVSIDFNGLSDLAWLSFEANNLGAEASNDLDFVFSLTNCSKLEWLGLRKNQFGGNLPHFIANLSKTMTIIDMGENKLSGTIPLGIGNLVNLNLFSLHLNQLIGTIPHVIGSLKNLQLLYLYGNSLEGNIPSSLGNLTLLTKLALDFNNLQGNIPSSLGSCQNLMELIVSHNKLNGTLPQQILEIRTLSFQLDLSNNLLSGYLPFRVGNLKNLARLDISMNHFFGEIPATLSACTSLEYLYMQGNSFGGRIPLSLISLKSLKVLDLSRNNLSGKIPEYLENLPFLQYLDLSYNHFEGQVPAKGVFHNKTSISLVGNENLCGGLDELHLPSCPLKGSRKSKVTFLVKVIIPVIMSCLILSACFLVVYARRRRSAHKDSNSLLIEQKFPFVSYAALRKATNEFSTSNMIGQGSFGIVYKGIFSENGMVVAVKVINLNQKGGFRSFVAECEALRNIRHRNLIKIITICSSIDSKGADFKALVYEYMENGSLEEWLHQRNDHLEACSVILIQRLDIAIDVASAIEYLHHHSQPPIIHGDLKPSNILFDHDMVAHVGDFGLARFLSDGPLSAAPQSQSSSIGIKGTVGYVAPEYGTGGEVSMRGDVYSFGILLLEMFTGKRPTDSMFNDGLTLHEFAKRALPEEVVNIVEPSLLTEEIARNSDGEIRVRTEQCLSAVIGIGVSCSMESPTERMEMRDAVAKLCAARETFHGNRI</sequence>
<keyword evidence="17 23" id="KW-0472">Membrane</keyword>
<dbReference type="Proteomes" id="UP001428341">
    <property type="component" value="Unassembled WGS sequence"/>
</dbReference>
<evidence type="ECO:0000256" key="4">
    <source>
        <dbReference type="ARBA" id="ARBA00012513"/>
    </source>
</evidence>
<keyword evidence="13 22" id="KW-0547">Nucleotide-binding</keyword>
<comment type="similarity">
    <text evidence="3">Belongs to the RLP family.</text>
</comment>
<feature type="signal peptide" evidence="24">
    <location>
        <begin position="1"/>
        <end position="27"/>
    </location>
</feature>
<dbReference type="InterPro" id="IPR003591">
    <property type="entry name" value="Leu-rich_rpt_typical-subtyp"/>
</dbReference>
<keyword evidence="14" id="KW-0418">Kinase</keyword>
<dbReference type="InterPro" id="IPR055414">
    <property type="entry name" value="LRR_R13L4/SHOC2-like"/>
</dbReference>
<dbReference type="InterPro" id="IPR000719">
    <property type="entry name" value="Prot_kinase_dom"/>
</dbReference>
<comment type="similarity">
    <text evidence="2">Belongs to the protein kinase superfamily. Ser/Thr protein kinase family.</text>
</comment>
<dbReference type="SUPFAM" id="SSF56112">
    <property type="entry name" value="Protein kinase-like (PK-like)"/>
    <property type="match status" value="1"/>
</dbReference>
<keyword evidence="10 23" id="KW-0812">Transmembrane</keyword>
<dbReference type="InterPro" id="IPR011009">
    <property type="entry name" value="Kinase-like_dom_sf"/>
</dbReference>
<dbReference type="InterPro" id="IPR001245">
    <property type="entry name" value="Ser-Thr/Tyr_kinase_cat_dom"/>
</dbReference>
<feature type="domain" description="Protein kinase" evidence="25">
    <location>
        <begin position="709"/>
        <end position="977"/>
    </location>
</feature>
<evidence type="ECO:0000256" key="23">
    <source>
        <dbReference type="SAM" id="Phobius"/>
    </source>
</evidence>
<dbReference type="PANTHER" id="PTHR48052">
    <property type="entry name" value="UNNAMED PRODUCT"/>
    <property type="match status" value="1"/>
</dbReference>
<dbReference type="InterPro" id="IPR001611">
    <property type="entry name" value="Leu-rich_rpt"/>
</dbReference>
<dbReference type="InterPro" id="IPR017441">
    <property type="entry name" value="Protein_kinase_ATP_BS"/>
</dbReference>
<organism evidence="26 27">
    <name type="scientific">Citrus x changshan-huyou</name>
    <dbReference type="NCBI Taxonomy" id="2935761"/>
    <lineage>
        <taxon>Eukaryota</taxon>
        <taxon>Viridiplantae</taxon>
        <taxon>Streptophyta</taxon>
        <taxon>Embryophyta</taxon>
        <taxon>Tracheophyta</taxon>
        <taxon>Spermatophyta</taxon>
        <taxon>Magnoliopsida</taxon>
        <taxon>eudicotyledons</taxon>
        <taxon>Gunneridae</taxon>
        <taxon>Pentapetalae</taxon>
        <taxon>rosids</taxon>
        <taxon>malvids</taxon>
        <taxon>Sapindales</taxon>
        <taxon>Rutaceae</taxon>
        <taxon>Aurantioideae</taxon>
        <taxon>Citrus</taxon>
    </lineage>
</organism>
<dbReference type="CDD" id="cd14066">
    <property type="entry name" value="STKc_IRAK"/>
    <property type="match status" value="1"/>
</dbReference>
<keyword evidence="12" id="KW-0677">Repeat</keyword>
<evidence type="ECO:0000256" key="18">
    <source>
        <dbReference type="ARBA" id="ARBA00023170"/>
    </source>
</evidence>
<evidence type="ECO:0000256" key="5">
    <source>
        <dbReference type="ARBA" id="ARBA00022475"/>
    </source>
</evidence>
<feature type="chain" id="PRO_5042989982" description="non-specific serine/threonine protein kinase" evidence="24">
    <location>
        <begin position="28"/>
        <end position="1017"/>
    </location>
</feature>
<dbReference type="SUPFAM" id="SSF52058">
    <property type="entry name" value="L domain-like"/>
    <property type="match status" value="2"/>
</dbReference>
<protein>
    <recommendedName>
        <fullName evidence="4">non-specific serine/threonine protein kinase</fullName>
        <ecNumber evidence="4">2.7.11.1</ecNumber>
    </recommendedName>
</protein>
<evidence type="ECO:0000256" key="16">
    <source>
        <dbReference type="ARBA" id="ARBA00022989"/>
    </source>
</evidence>
<dbReference type="PROSITE" id="PS51450">
    <property type="entry name" value="LRR"/>
    <property type="match status" value="1"/>
</dbReference>
<keyword evidence="6" id="KW-0723">Serine/threonine-protein kinase</keyword>
<keyword evidence="7" id="KW-0597">Phosphoprotein</keyword>
<dbReference type="Gene3D" id="3.80.10.10">
    <property type="entry name" value="Ribonuclease Inhibitor"/>
    <property type="match status" value="4"/>
</dbReference>
<dbReference type="FunFam" id="3.30.200.20:FF:000432">
    <property type="entry name" value="LRR receptor-like serine/threonine-protein kinase EFR"/>
    <property type="match status" value="1"/>
</dbReference>
<evidence type="ECO:0000256" key="19">
    <source>
        <dbReference type="ARBA" id="ARBA00023180"/>
    </source>
</evidence>
<evidence type="ECO:0000256" key="3">
    <source>
        <dbReference type="ARBA" id="ARBA00009592"/>
    </source>
</evidence>
<keyword evidence="27" id="KW-1185">Reference proteome</keyword>
<dbReference type="Gene3D" id="3.30.200.20">
    <property type="entry name" value="Phosphorylase Kinase, domain 1"/>
    <property type="match status" value="1"/>
</dbReference>
<keyword evidence="19" id="KW-0325">Glycoprotein</keyword>
<keyword evidence="15 22" id="KW-0067">ATP-binding</keyword>
<evidence type="ECO:0000256" key="2">
    <source>
        <dbReference type="ARBA" id="ARBA00008684"/>
    </source>
</evidence>
<dbReference type="InterPro" id="IPR013210">
    <property type="entry name" value="LRR_N_plant-typ"/>
</dbReference>
<dbReference type="Pfam" id="PF08263">
    <property type="entry name" value="LRRNT_2"/>
    <property type="match status" value="1"/>
</dbReference>
<evidence type="ECO:0000256" key="20">
    <source>
        <dbReference type="ARBA" id="ARBA00047899"/>
    </source>
</evidence>
<dbReference type="Pfam" id="PF23598">
    <property type="entry name" value="LRR_14"/>
    <property type="match status" value="1"/>
</dbReference>
<reference evidence="26 27" key="1">
    <citation type="submission" date="2024-05" db="EMBL/GenBank/DDBJ databases">
        <title>Haplotype-resolved chromosome-level genome assembly of Huyou (Citrus changshanensis).</title>
        <authorList>
            <person name="Miao C."/>
            <person name="Chen W."/>
            <person name="Wu Y."/>
            <person name="Wang L."/>
            <person name="Zhao S."/>
            <person name="Grierson D."/>
            <person name="Xu C."/>
            <person name="Chen K."/>
        </authorList>
    </citation>
    <scope>NUCLEOTIDE SEQUENCE [LARGE SCALE GENOMIC DNA]</scope>
    <source>
        <strain evidence="26">01-14</strain>
        <tissue evidence="26">Leaf</tissue>
    </source>
</reference>
<evidence type="ECO:0000256" key="6">
    <source>
        <dbReference type="ARBA" id="ARBA00022527"/>
    </source>
</evidence>
<feature type="binding site" evidence="22">
    <location>
        <position position="738"/>
    </location>
    <ligand>
        <name>ATP</name>
        <dbReference type="ChEBI" id="CHEBI:30616"/>
    </ligand>
</feature>
<comment type="catalytic activity">
    <reaction evidence="21">
        <text>L-seryl-[protein] + ATP = O-phospho-L-seryl-[protein] + ADP + H(+)</text>
        <dbReference type="Rhea" id="RHEA:17989"/>
        <dbReference type="Rhea" id="RHEA-COMP:9863"/>
        <dbReference type="Rhea" id="RHEA-COMP:11604"/>
        <dbReference type="ChEBI" id="CHEBI:15378"/>
        <dbReference type="ChEBI" id="CHEBI:29999"/>
        <dbReference type="ChEBI" id="CHEBI:30616"/>
        <dbReference type="ChEBI" id="CHEBI:83421"/>
        <dbReference type="ChEBI" id="CHEBI:456216"/>
        <dbReference type="EC" id="2.7.11.1"/>
    </reaction>
</comment>
<dbReference type="PANTHER" id="PTHR48052:SF66">
    <property type="entry name" value="OS02G0610000 PROTEIN"/>
    <property type="match status" value="1"/>
</dbReference>
<dbReference type="SMART" id="SM00220">
    <property type="entry name" value="S_TKc"/>
    <property type="match status" value="1"/>
</dbReference>
<dbReference type="GO" id="GO:0005886">
    <property type="term" value="C:plasma membrane"/>
    <property type="evidence" value="ECO:0007669"/>
    <property type="project" value="UniProtKB-SubCell"/>
</dbReference>
<dbReference type="GO" id="GO:0004674">
    <property type="term" value="F:protein serine/threonine kinase activity"/>
    <property type="evidence" value="ECO:0007669"/>
    <property type="project" value="UniProtKB-KW"/>
</dbReference>
<evidence type="ECO:0000256" key="21">
    <source>
        <dbReference type="ARBA" id="ARBA00048679"/>
    </source>
</evidence>
<dbReference type="Gene3D" id="1.10.510.10">
    <property type="entry name" value="Transferase(Phosphotransferase) domain 1"/>
    <property type="match status" value="1"/>
</dbReference>
<keyword evidence="5" id="KW-1003">Cell membrane</keyword>
<evidence type="ECO:0000256" key="7">
    <source>
        <dbReference type="ARBA" id="ARBA00022553"/>
    </source>
</evidence>
<evidence type="ECO:0000256" key="13">
    <source>
        <dbReference type="ARBA" id="ARBA00022741"/>
    </source>
</evidence>